<dbReference type="Proteomes" id="UP000182598">
    <property type="component" value="Unassembled WGS sequence"/>
</dbReference>
<evidence type="ECO:0000313" key="2">
    <source>
        <dbReference type="Proteomes" id="UP000182598"/>
    </source>
</evidence>
<gene>
    <name evidence="1" type="ORF">Ga0061064_0807</name>
</gene>
<dbReference type="OrthoDB" id="6309384at2"/>
<protein>
    <submittedName>
        <fullName evidence="1">Uncharacterized protein</fullName>
    </submittedName>
</protein>
<proteinExistence type="predicted"/>
<reference evidence="2" key="1">
    <citation type="submission" date="2015-08" db="EMBL/GenBank/DDBJ databases">
        <authorList>
            <person name="Varghese N."/>
        </authorList>
    </citation>
    <scope>NUCLEOTIDE SEQUENCE [LARGE SCALE GENOMIC DNA]</scope>
    <source>
        <strain evidence="2">DSM 27808</strain>
    </source>
</reference>
<dbReference type="AlphaFoldDB" id="A0A0K6GZF6"/>
<dbReference type="RefSeq" id="WP_055438453.1">
    <property type="nucleotide sequence ID" value="NZ_CYHB01000001.1"/>
</dbReference>
<keyword evidence="2" id="KW-1185">Reference proteome</keyword>
<name>A0A0K6GZF6_9GAMM</name>
<organism evidence="1 2">
    <name type="scientific">Pseudidiomarina woesei</name>
    <dbReference type="NCBI Taxonomy" id="1381080"/>
    <lineage>
        <taxon>Bacteria</taxon>
        <taxon>Pseudomonadati</taxon>
        <taxon>Pseudomonadota</taxon>
        <taxon>Gammaproteobacteria</taxon>
        <taxon>Alteromonadales</taxon>
        <taxon>Idiomarinaceae</taxon>
        <taxon>Pseudidiomarina</taxon>
    </lineage>
</organism>
<sequence length="251" mass="26550">MLSAARFKAGLIGTGVAVCTLAVSAPIWATNVANSSVAEARANGATQAVVTIDRKLPEQAWVSLCRNKLVQPQLQATREALAEQVGFSIAEPAGYFAGDIQGFKVQSHTDDEIRCSGTVVPGDSAANIAGTAVRAAWQMHPELTSEQLKGLLGLALRNPVSAADGVVLIAKLAAPEQQLSYLQSNLDAQALQLDDARAAAMQIYIAGHQYDTALALATQCDAVDCRRLIPAAQQGKRNYDAEQAKDLSNYF</sequence>
<dbReference type="EMBL" id="CYHB01000001">
    <property type="protein sequence ID" value="CUA83908.1"/>
    <property type="molecule type" value="Genomic_DNA"/>
</dbReference>
<evidence type="ECO:0000313" key="1">
    <source>
        <dbReference type="EMBL" id="CUA83908.1"/>
    </source>
</evidence>
<accession>A0A0K6GZF6</accession>